<evidence type="ECO:0000256" key="7">
    <source>
        <dbReference type="ARBA" id="ARBA00023237"/>
    </source>
</evidence>
<reference evidence="13" key="1">
    <citation type="submission" date="2017-04" db="EMBL/GenBank/DDBJ databases">
        <authorList>
            <person name="Varghese N."/>
            <person name="Submissions S."/>
        </authorList>
    </citation>
    <scope>NUCLEOTIDE SEQUENCE [LARGE SCALE GENOMIC DNA]</scope>
    <source>
        <strain evidence="13">DSM 16537</strain>
    </source>
</reference>
<feature type="domain" description="TonB-dependent receptor-like beta-barrel" evidence="10">
    <location>
        <begin position="425"/>
        <end position="784"/>
    </location>
</feature>
<sequence length="1051" mass="114568">MNPTKLKIINKRNWLILSIGLLVLQISFLSHVMALENPPSYLPDQVPDQDRIITGQIVNEINEPLFGVTILVEGTTIGTTTDFDGKFRLSIPQGETVLVISYLGYKSQKIAVGLQSSFNIQLESEDSELDEFVVVGYGTQKRRDITGSIASVRSEEIDLRPITSIQEGLQGLVPGLNIAQRSSSPGELATVSIRGLGSITAGTEPLWVVDGFPTDQRNAQSINPTDIASVEILKDASSTAIYGSRGANGVIIITTKSGKSGASTLDLTVTSGVATVPNYSRFKVLNAEEYVQFHKEKNNGVVPDFIANNWDGVTDTDWQDLIFQSASFQNYVLSASGGSDKVNYLFSGNYINQQGVVIGEGQKKYSARAKINYMPSNKLTIGINLAPNITTIGRNSPATDAVDWSSLYAQSILLAPILPVRRENGTYSMNSDLPGSLPVGNPLETAQNYDFNATLFRFLGGLDINYEIAEGLNINSNISTNIGSDRSETYYLPTIGQTVPIQLSPVSLFNTGQSLSIDWLNENTISYRKQINEHSFDLLGGFTLQKFQFNSVGASVNELQVPGVRNVNIGNADNLVGTNSTEESSIVSYLGRINYSFKDKYLITGTVRTDGSSVFGQNNRYQTFGSFALGWRFTEEAFMKNLELIDDGKFRVSYGSTGSNAIPPYASRATLGTTRQSFGNTNTFGTFLGNPGNPNLTWETSEQLNIGLDLNLFKNKVFLVIDYFNNETTSLLLTKGIVPSSGYSQFLTNIGSMRNKGFEFAVNAQIINKGDWEWNLGGNLTTNNQEILELGGETEIQNFFGALRRVVGGPLQQMRGPKVIGIARDGDDQTGQPLQTPGALIYEDVNGDGTISNFLGPDGQLIGDTNIDLIYGINSSLKYKNWEFSALFNGQSGASVYDFFLIQVGAAFRQTNLSHAFWYEGRYISEQQPGDGKTPAANGFDSSLGTVSSLGVQRTDFFRIRNVTLNYNLPVEFYKRLGLSRARIFTSIENLYTFTNFIGGNPEARRASAGGPALIGGSQIASVTDGRELGLNSPPGLPLPRTWTLGINVTF</sequence>
<dbReference type="NCBIfam" id="TIGR04056">
    <property type="entry name" value="OMP_RagA_SusC"/>
    <property type="match status" value="1"/>
</dbReference>
<dbReference type="Pfam" id="PF13715">
    <property type="entry name" value="CarbopepD_reg_2"/>
    <property type="match status" value="1"/>
</dbReference>
<keyword evidence="5 9" id="KW-0798">TonB box</keyword>
<evidence type="ECO:0000256" key="3">
    <source>
        <dbReference type="ARBA" id="ARBA00022452"/>
    </source>
</evidence>
<keyword evidence="13" id="KW-1185">Reference proteome</keyword>
<keyword evidence="2 8" id="KW-0813">Transport</keyword>
<organism evidence="12 13">
    <name type="scientific">Aquiflexum balticum DSM 16537</name>
    <dbReference type="NCBI Taxonomy" id="758820"/>
    <lineage>
        <taxon>Bacteria</taxon>
        <taxon>Pseudomonadati</taxon>
        <taxon>Bacteroidota</taxon>
        <taxon>Cytophagia</taxon>
        <taxon>Cytophagales</taxon>
        <taxon>Cyclobacteriaceae</taxon>
        <taxon>Aquiflexum</taxon>
    </lineage>
</organism>
<evidence type="ECO:0000256" key="4">
    <source>
        <dbReference type="ARBA" id="ARBA00022692"/>
    </source>
</evidence>
<evidence type="ECO:0000256" key="8">
    <source>
        <dbReference type="PROSITE-ProRule" id="PRU01360"/>
    </source>
</evidence>
<feature type="domain" description="TonB-dependent receptor plug" evidence="11">
    <location>
        <begin position="142"/>
        <end position="250"/>
    </location>
</feature>
<protein>
    <submittedName>
        <fullName evidence="12">TonB-linked outer membrane protein, SusC/RagA family</fullName>
    </submittedName>
</protein>
<dbReference type="NCBIfam" id="TIGR04057">
    <property type="entry name" value="SusC_RagA_signa"/>
    <property type="match status" value="1"/>
</dbReference>
<dbReference type="Gene3D" id="2.60.40.1120">
    <property type="entry name" value="Carboxypeptidase-like, regulatory domain"/>
    <property type="match status" value="1"/>
</dbReference>
<dbReference type="SUPFAM" id="SSF56935">
    <property type="entry name" value="Porins"/>
    <property type="match status" value="1"/>
</dbReference>
<keyword evidence="4 8" id="KW-0812">Transmembrane</keyword>
<dbReference type="OrthoDB" id="9768177at2"/>
<dbReference type="InterPro" id="IPR000531">
    <property type="entry name" value="Beta-barrel_TonB"/>
</dbReference>
<dbReference type="Proteomes" id="UP000192333">
    <property type="component" value="Chromosome I"/>
</dbReference>
<dbReference type="Pfam" id="PF07715">
    <property type="entry name" value="Plug"/>
    <property type="match status" value="1"/>
</dbReference>
<comment type="subcellular location">
    <subcellularLocation>
        <location evidence="1 8">Cell outer membrane</location>
        <topology evidence="1 8">Multi-pass membrane protein</topology>
    </subcellularLocation>
</comment>
<dbReference type="InterPro" id="IPR037066">
    <property type="entry name" value="Plug_dom_sf"/>
</dbReference>
<dbReference type="InterPro" id="IPR036942">
    <property type="entry name" value="Beta-barrel_TonB_sf"/>
</dbReference>
<dbReference type="EMBL" id="LT838813">
    <property type="protein sequence ID" value="SMD44889.1"/>
    <property type="molecule type" value="Genomic_DNA"/>
</dbReference>
<evidence type="ECO:0000259" key="11">
    <source>
        <dbReference type="Pfam" id="PF07715"/>
    </source>
</evidence>
<dbReference type="RefSeq" id="WP_084121664.1">
    <property type="nucleotide sequence ID" value="NZ_LT838813.1"/>
</dbReference>
<evidence type="ECO:0000256" key="5">
    <source>
        <dbReference type="ARBA" id="ARBA00023077"/>
    </source>
</evidence>
<dbReference type="Gene3D" id="2.170.130.10">
    <property type="entry name" value="TonB-dependent receptor, plug domain"/>
    <property type="match status" value="1"/>
</dbReference>
<dbReference type="InterPro" id="IPR012910">
    <property type="entry name" value="Plug_dom"/>
</dbReference>
<evidence type="ECO:0000313" key="13">
    <source>
        <dbReference type="Proteomes" id="UP000192333"/>
    </source>
</evidence>
<evidence type="ECO:0000256" key="9">
    <source>
        <dbReference type="RuleBase" id="RU003357"/>
    </source>
</evidence>
<dbReference type="GO" id="GO:0009279">
    <property type="term" value="C:cell outer membrane"/>
    <property type="evidence" value="ECO:0007669"/>
    <property type="project" value="UniProtKB-SubCell"/>
</dbReference>
<evidence type="ECO:0000256" key="2">
    <source>
        <dbReference type="ARBA" id="ARBA00022448"/>
    </source>
</evidence>
<evidence type="ECO:0000259" key="10">
    <source>
        <dbReference type="Pfam" id="PF00593"/>
    </source>
</evidence>
<dbReference type="STRING" id="758820.SAMN00777080_3525"/>
<dbReference type="Pfam" id="PF00593">
    <property type="entry name" value="TonB_dep_Rec_b-barrel"/>
    <property type="match status" value="1"/>
</dbReference>
<evidence type="ECO:0000256" key="6">
    <source>
        <dbReference type="ARBA" id="ARBA00023136"/>
    </source>
</evidence>
<accession>A0A1W2H7Q1</accession>
<evidence type="ECO:0000313" key="12">
    <source>
        <dbReference type="EMBL" id="SMD44889.1"/>
    </source>
</evidence>
<dbReference type="Gene3D" id="2.40.170.20">
    <property type="entry name" value="TonB-dependent receptor, beta-barrel domain"/>
    <property type="match status" value="1"/>
</dbReference>
<dbReference type="InterPro" id="IPR039426">
    <property type="entry name" value="TonB-dep_rcpt-like"/>
</dbReference>
<dbReference type="InterPro" id="IPR023996">
    <property type="entry name" value="TonB-dep_OMP_SusC/RagA"/>
</dbReference>
<dbReference type="SUPFAM" id="SSF49464">
    <property type="entry name" value="Carboxypeptidase regulatory domain-like"/>
    <property type="match status" value="1"/>
</dbReference>
<keyword evidence="7 8" id="KW-0998">Cell outer membrane</keyword>
<dbReference type="PROSITE" id="PS52016">
    <property type="entry name" value="TONB_DEPENDENT_REC_3"/>
    <property type="match status" value="1"/>
</dbReference>
<proteinExistence type="inferred from homology"/>
<dbReference type="InterPro" id="IPR023997">
    <property type="entry name" value="TonB-dep_OMP_SusC/RagA_CS"/>
</dbReference>
<gene>
    <name evidence="12" type="ORF">SAMN00777080_3525</name>
</gene>
<name>A0A1W2H7Q1_9BACT</name>
<dbReference type="AlphaFoldDB" id="A0A1W2H7Q1"/>
<evidence type="ECO:0000256" key="1">
    <source>
        <dbReference type="ARBA" id="ARBA00004571"/>
    </source>
</evidence>
<keyword evidence="3 8" id="KW-1134">Transmembrane beta strand</keyword>
<dbReference type="InterPro" id="IPR008969">
    <property type="entry name" value="CarboxyPept-like_regulatory"/>
</dbReference>
<keyword evidence="6 8" id="KW-0472">Membrane</keyword>
<comment type="similarity">
    <text evidence="8 9">Belongs to the TonB-dependent receptor family.</text>
</comment>